<dbReference type="EMBL" id="JAACXV010000198">
    <property type="protein sequence ID" value="KAF7282053.1"/>
    <property type="molecule type" value="Genomic_DNA"/>
</dbReference>
<evidence type="ECO:0000256" key="1">
    <source>
        <dbReference type="SAM" id="MobiDB-lite"/>
    </source>
</evidence>
<organism evidence="2 3">
    <name type="scientific">Rhynchophorus ferrugineus</name>
    <name type="common">Red palm weevil</name>
    <name type="synonym">Curculio ferrugineus</name>
    <dbReference type="NCBI Taxonomy" id="354439"/>
    <lineage>
        <taxon>Eukaryota</taxon>
        <taxon>Metazoa</taxon>
        <taxon>Ecdysozoa</taxon>
        <taxon>Arthropoda</taxon>
        <taxon>Hexapoda</taxon>
        <taxon>Insecta</taxon>
        <taxon>Pterygota</taxon>
        <taxon>Neoptera</taxon>
        <taxon>Endopterygota</taxon>
        <taxon>Coleoptera</taxon>
        <taxon>Polyphaga</taxon>
        <taxon>Cucujiformia</taxon>
        <taxon>Curculionidae</taxon>
        <taxon>Dryophthorinae</taxon>
        <taxon>Rhynchophorus</taxon>
    </lineage>
</organism>
<dbReference type="Proteomes" id="UP000625711">
    <property type="component" value="Unassembled WGS sequence"/>
</dbReference>
<keyword evidence="3" id="KW-1185">Reference proteome</keyword>
<sequence length="71" mass="7733">MPPSPIFPSRKDGKTFMSCTTFPSRQLGFYPRAESVVGDVGDDYVISATSGTGGRIPLALPRERENGERVE</sequence>
<gene>
    <name evidence="2" type="ORF">GWI33_003333</name>
</gene>
<proteinExistence type="predicted"/>
<protein>
    <submittedName>
        <fullName evidence="2">Uncharacterized protein</fullName>
    </submittedName>
</protein>
<accession>A0A834IQZ6</accession>
<reference evidence="2" key="1">
    <citation type="submission" date="2020-08" db="EMBL/GenBank/DDBJ databases">
        <title>Genome sequencing and assembly of the red palm weevil Rhynchophorus ferrugineus.</title>
        <authorList>
            <person name="Dias G.B."/>
            <person name="Bergman C.M."/>
            <person name="Manee M."/>
        </authorList>
    </citation>
    <scope>NUCLEOTIDE SEQUENCE</scope>
    <source>
        <strain evidence="2">AA-2017</strain>
        <tissue evidence="2">Whole larva</tissue>
    </source>
</reference>
<feature type="region of interest" description="Disordered" evidence="1">
    <location>
        <begin position="51"/>
        <end position="71"/>
    </location>
</feature>
<name>A0A834IQZ6_RHYFE</name>
<dbReference type="AlphaFoldDB" id="A0A834IQZ6"/>
<feature type="compositionally biased region" description="Basic and acidic residues" evidence="1">
    <location>
        <begin position="61"/>
        <end position="71"/>
    </location>
</feature>
<evidence type="ECO:0000313" key="2">
    <source>
        <dbReference type="EMBL" id="KAF7282053.1"/>
    </source>
</evidence>
<comment type="caution">
    <text evidence="2">The sequence shown here is derived from an EMBL/GenBank/DDBJ whole genome shotgun (WGS) entry which is preliminary data.</text>
</comment>
<evidence type="ECO:0000313" key="3">
    <source>
        <dbReference type="Proteomes" id="UP000625711"/>
    </source>
</evidence>